<dbReference type="InterPro" id="IPR029063">
    <property type="entry name" value="SAM-dependent_MTases_sf"/>
</dbReference>
<dbReference type="GO" id="GO:0008168">
    <property type="term" value="F:methyltransferase activity"/>
    <property type="evidence" value="ECO:0007669"/>
    <property type="project" value="UniProtKB-UniRule"/>
</dbReference>
<evidence type="ECO:0000256" key="3">
    <source>
        <dbReference type="ARBA" id="ARBA00022679"/>
    </source>
</evidence>
<dbReference type="PANTHER" id="PTHR43619:SF2">
    <property type="entry name" value="S-ADENOSYL-L-METHIONINE-DEPENDENT METHYLTRANSFERASES SUPERFAMILY PROTEIN"/>
    <property type="match status" value="1"/>
</dbReference>
<dbReference type="SUPFAM" id="SSF53335">
    <property type="entry name" value="S-adenosyl-L-methionine-dependent methyltransferases"/>
    <property type="match status" value="1"/>
</dbReference>
<proteinExistence type="inferred from homology"/>
<dbReference type="GO" id="GO:0032259">
    <property type="term" value="P:methylation"/>
    <property type="evidence" value="ECO:0007669"/>
    <property type="project" value="UniProtKB-KW"/>
</dbReference>
<evidence type="ECO:0000256" key="4">
    <source>
        <dbReference type="RuleBase" id="RU362030"/>
    </source>
</evidence>
<evidence type="ECO:0000313" key="5">
    <source>
        <dbReference type="EMBL" id="MVT11531.1"/>
    </source>
</evidence>
<dbReference type="RefSeq" id="WP_157308955.1">
    <property type="nucleotide sequence ID" value="NZ_WRXN01000014.1"/>
</dbReference>
<dbReference type="NCBIfam" id="TIGR00027">
    <property type="entry name" value="mthyl_TIGR00027"/>
    <property type="match status" value="1"/>
</dbReference>
<dbReference type="Pfam" id="PF04072">
    <property type="entry name" value="LCM"/>
    <property type="match status" value="1"/>
</dbReference>
<evidence type="ECO:0000313" key="6">
    <source>
        <dbReference type="Proteomes" id="UP000461730"/>
    </source>
</evidence>
<organism evidence="5 6">
    <name type="scientific">Chitinophaga tropicalis</name>
    <dbReference type="NCBI Taxonomy" id="2683588"/>
    <lineage>
        <taxon>Bacteria</taxon>
        <taxon>Pseudomonadati</taxon>
        <taxon>Bacteroidota</taxon>
        <taxon>Chitinophagia</taxon>
        <taxon>Chitinophagales</taxon>
        <taxon>Chitinophagaceae</taxon>
        <taxon>Chitinophaga</taxon>
    </lineage>
</organism>
<dbReference type="EC" id="2.1.1.-" evidence="4"/>
<accession>A0A7K1UAW7</accession>
<comment type="caution">
    <text evidence="5">The sequence shown here is derived from an EMBL/GenBank/DDBJ whole genome shotgun (WGS) entry which is preliminary data.</text>
</comment>
<keyword evidence="2 4" id="KW-0489">Methyltransferase</keyword>
<evidence type="ECO:0000256" key="2">
    <source>
        <dbReference type="ARBA" id="ARBA00022603"/>
    </source>
</evidence>
<keyword evidence="6" id="KW-1185">Reference proteome</keyword>
<dbReference type="Gene3D" id="3.40.50.150">
    <property type="entry name" value="Vaccinia Virus protein VP39"/>
    <property type="match status" value="1"/>
</dbReference>
<gene>
    <name evidence="5" type="ORF">GO493_24925</name>
</gene>
<dbReference type="AlphaFoldDB" id="A0A7K1UAW7"/>
<name>A0A7K1UAW7_9BACT</name>
<keyword evidence="4" id="KW-0949">S-adenosyl-L-methionine</keyword>
<sequence length="296" mass="34095">MSLVPASKAVEYLALLRAIESNRPSQQRLFSDPYAKLFVPPVLKPVEVLSRLGFMNRFISWIINKHWTGALSACSVRTRLVDVMTVNTIQDEGINQVIIFGAGYDSRALRLLLRRRIQFVETDHPEIQRTKRKKLEKADPAAHNASQINYLSVDLHSQKLEEILPFIFQMEHYKTLFIWEGVTNSLTAPVAPIAFEYFQRFKPGTIIIFTYVDNEVRKHPEKFPGAVNVTRLLRRGNEQWNFGLNPAQLDGFLASYNMQLLHDLDIDSIRKMYYGEEKAAGMKGYEYYHVAMAVVK</sequence>
<keyword evidence="3 5" id="KW-0808">Transferase</keyword>
<dbReference type="Proteomes" id="UP000461730">
    <property type="component" value="Unassembled WGS sequence"/>
</dbReference>
<evidence type="ECO:0000256" key="1">
    <source>
        <dbReference type="ARBA" id="ARBA00008138"/>
    </source>
</evidence>
<dbReference type="InterPro" id="IPR011610">
    <property type="entry name" value="SAM_mthyl_Trfase_ML2640-like"/>
</dbReference>
<dbReference type="PANTHER" id="PTHR43619">
    <property type="entry name" value="S-ADENOSYL-L-METHIONINE-DEPENDENT METHYLTRANSFERASE YKTD-RELATED"/>
    <property type="match status" value="1"/>
</dbReference>
<reference evidence="5 6" key="1">
    <citation type="submission" date="2019-12" db="EMBL/GenBank/DDBJ databases">
        <title>Chitinophaga sp. strain ysch24 (GDMCC 1.1355), whole genome shotgun sequence.</title>
        <authorList>
            <person name="Zhang X."/>
        </authorList>
    </citation>
    <scope>NUCLEOTIDE SEQUENCE [LARGE SCALE GENOMIC DNA]</scope>
    <source>
        <strain evidence="6">ysch24</strain>
    </source>
</reference>
<comment type="similarity">
    <text evidence="1 4">Belongs to the UPF0677 family.</text>
</comment>
<dbReference type="InterPro" id="IPR007213">
    <property type="entry name" value="Ppm1/Ppm2/Tcmp"/>
</dbReference>
<comment type="function">
    <text evidence="4">Exhibits S-adenosyl-L-methionine-dependent methyltransferase activity.</text>
</comment>
<dbReference type="EMBL" id="WRXN01000014">
    <property type="protein sequence ID" value="MVT11531.1"/>
    <property type="molecule type" value="Genomic_DNA"/>
</dbReference>
<protein>
    <recommendedName>
        <fullName evidence="4">S-adenosyl-L-methionine-dependent methyltransferase</fullName>
        <ecNumber evidence="4">2.1.1.-</ecNumber>
    </recommendedName>
</protein>